<dbReference type="EMBL" id="JASWJB010000006">
    <property type="protein sequence ID" value="KAK2616429.1"/>
    <property type="molecule type" value="Genomic_DNA"/>
</dbReference>
<accession>A0AAJ0FYB0</accession>
<evidence type="ECO:0000256" key="1">
    <source>
        <dbReference type="SAM" id="MobiDB-lite"/>
    </source>
</evidence>
<evidence type="ECO:0000313" key="3">
    <source>
        <dbReference type="Proteomes" id="UP001251528"/>
    </source>
</evidence>
<reference evidence="2" key="1">
    <citation type="submission" date="2023-06" db="EMBL/GenBank/DDBJ databases">
        <title>Conoideocrella luteorostrata (Hypocreales: Clavicipitaceae), a potential biocontrol fungus for elongate hemlock scale in United States Christmas tree production areas.</title>
        <authorList>
            <person name="Barrett H."/>
            <person name="Lovett B."/>
            <person name="Macias A.M."/>
            <person name="Stajich J.E."/>
            <person name="Kasson M.T."/>
        </authorList>
    </citation>
    <scope>NUCLEOTIDE SEQUENCE</scope>
    <source>
        <strain evidence="2">ARSEF 14590</strain>
    </source>
</reference>
<feature type="compositionally biased region" description="Gly residues" evidence="1">
    <location>
        <begin position="272"/>
        <end position="286"/>
    </location>
</feature>
<comment type="caution">
    <text evidence="2">The sequence shown here is derived from an EMBL/GenBank/DDBJ whole genome shotgun (WGS) entry which is preliminary data.</text>
</comment>
<dbReference type="PANTHER" id="PTHR38166">
    <property type="entry name" value="C2H2-TYPE DOMAIN-CONTAINING PROTEIN-RELATED"/>
    <property type="match status" value="1"/>
</dbReference>
<dbReference type="PANTHER" id="PTHR38166:SF1">
    <property type="entry name" value="C2H2-TYPE DOMAIN-CONTAINING PROTEIN"/>
    <property type="match status" value="1"/>
</dbReference>
<feature type="region of interest" description="Disordered" evidence="1">
    <location>
        <begin position="100"/>
        <end position="184"/>
    </location>
</feature>
<sequence length="708" mass="77312">MPGRNAVLRGSMGLPTKNKGFVSQTNRKGDMPLTLSRCETSSREDSPITEGSCMSVPSTTSSVSSCLQHLHYETNDAVHSRGWQNDIGNRNLTLDENMSGTAEDQLHSSSLRSANGPTSGNSIMINDLPHNVKNKDHKTIQTSLENYEDADEKSDGMSGYDSTDEEDKNDDLEEDDNDWSGADDGLEELVISSVGGDLAFAASLIPSLHRYKATRLRNKVESWQSYTTKKPHGSSGSGTGGTSNITREPDASPSSRKRRRSSSSSNDNNNPGEGGGGGGGNGGEGHGQPPDFVSQPDRPQPPKLACPFHKHNPTKYSAVNRKYRTCAGPGFRNIQRLKYILIPECIIFFFLLEVKNVTSIEPWPTERFLQQGALEKNTLSGPMRALLHDISIKRKEQSICNARTCCPSARGDFVTNGNQDSHRVEIWKEIWTLLFPDQDAPTPWYDNVITNTFSKQNTSPSEQIEHFTKFCMECINWKIRDFNLQDGNLTDTSKGVLSNILRQACEIWIGIHGQIPGPGGSSSLTDSNNTSLTGVPSTNITIPTTCKPDSAALVQEAGPSASPVLGNHNTNTAKPSSQRQRPTGISGRISTTSPQVTGTLSSMAPNIALSATQQHRFHTPMPATFQHGPGIPLPLDEYNNSSLLIMDTDRFIDPNTMESGGMNLFPSFWPAASADYTGFQDLAETDYYQQTQTYGQGGELNRDVGTRE</sequence>
<gene>
    <name evidence="2" type="ORF">QQS21_000671</name>
</gene>
<keyword evidence="3" id="KW-1185">Reference proteome</keyword>
<dbReference type="AlphaFoldDB" id="A0AAJ0FYB0"/>
<protein>
    <submittedName>
        <fullName evidence="2">Uncharacterized protein</fullName>
    </submittedName>
</protein>
<feature type="compositionally biased region" description="Polar residues" evidence="1">
    <location>
        <begin position="100"/>
        <end position="124"/>
    </location>
</feature>
<feature type="compositionally biased region" description="Low complexity" evidence="1">
    <location>
        <begin position="262"/>
        <end position="271"/>
    </location>
</feature>
<feature type="region of interest" description="Disordered" evidence="1">
    <location>
        <begin position="223"/>
        <end position="311"/>
    </location>
</feature>
<feature type="compositionally biased region" description="Acidic residues" evidence="1">
    <location>
        <begin position="162"/>
        <end position="178"/>
    </location>
</feature>
<feature type="region of interest" description="Disordered" evidence="1">
    <location>
        <begin position="1"/>
        <end position="57"/>
    </location>
</feature>
<name>A0AAJ0FYB0_9HYPO</name>
<dbReference type="Proteomes" id="UP001251528">
    <property type="component" value="Unassembled WGS sequence"/>
</dbReference>
<proteinExistence type="predicted"/>
<organism evidence="2 3">
    <name type="scientific">Conoideocrella luteorostrata</name>
    <dbReference type="NCBI Taxonomy" id="1105319"/>
    <lineage>
        <taxon>Eukaryota</taxon>
        <taxon>Fungi</taxon>
        <taxon>Dikarya</taxon>
        <taxon>Ascomycota</taxon>
        <taxon>Pezizomycotina</taxon>
        <taxon>Sordariomycetes</taxon>
        <taxon>Hypocreomycetidae</taxon>
        <taxon>Hypocreales</taxon>
        <taxon>Clavicipitaceae</taxon>
        <taxon>Conoideocrella</taxon>
    </lineage>
</organism>
<feature type="compositionally biased region" description="Polar residues" evidence="1">
    <location>
        <begin position="567"/>
        <end position="598"/>
    </location>
</feature>
<evidence type="ECO:0000313" key="2">
    <source>
        <dbReference type="EMBL" id="KAK2616429.1"/>
    </source>
</evidence>
<feature type="region of interest" description="Disordered" evidence="1">
    <location>
        <begin position="559"/>
        <end position="598"/>
    </location>
</feature>